<dbReference type="InterPro" id="IPR011856">
    <property type="entry name" value="tRNA_endonuc-like_dom_sf"/>
</dbReference>
<evidence type="ECO:0000313" key="4">
    <source>
        <dbReference type="Proteomes" id="UP001341820"/>
    </source>
</evidence>
<proteinExistence type="predicted"/>
<protein>
    <submittedName>
        <fullName evidence="3">Topoisomerase DNA-binding C4 zinc finger domain-containing protein</fullName>
    </submittedName>
</protein>
<dbReference type="Gene3D" id="3.40.1350.10">
    <property type="match status" value="1"/>
</dbReference>
<keyword evidence="3" id="KW-0238">DNA-binding</keyword>
<name>A0ABU6NP01_9BACI</name>
<dbReference type="GO" id="GO:0003677">
    <property type="term" value="F:DNA binding"/>
    <property type="evidence" value="ECO:0007669"/>
    <property type="project" value="UniProtKB-KW"/>
</dbReference>
<dbReference type="InterPro" id="IPR011335">
    <property type="entry name" value="Restrct_endonuc-II-like"/>
</dbReference>
<dbReference type="InterPro" id="IPR052906">
    <property type="entry name" value="Type_IV_Methyl-Rstrct_Enzyme"/>
</dbReference>
<dbReference type="SUPFAM" id="SSF57783">
    <property type="entry name" value="Zinc beta-ribbon"/>
    <property type="match status" value="1"/>
</dbReference>
<keyword evidence="4" id="KW-1185">Reference proteome</keyword>
<dbReference type="Pfam" id="PF01396">
    <property type="entry name" value="Zn_ribbon_Top1"/>
    <property type="match status" value="1"/>
</dbReference>
<feature type="domain" description="DNA topoisomerase type IA zn finger" evidence="1">
    <location>
        <begin position="98"/>
        <end position="135"/>
    </location>
</feature>
<dbReference type="InterPro" id="IPR007560">
    <property type="entry name" value="Restrct_endonuc_IV_Mrr"/>
</dbReference>
<dbReference type="Gene3D" id="3.30.65.10">
    <property type="entry name" value="Bacterial Topoisomerase I, domain 1"/>
    <property type="match status" value="1"/>
</dbReference>
<dbReference type="PANTHER" id="PTHR30015:SF6">
    <property type="entry name" value="SLL1429 PROTEIN"/>
    <property type="match status" value="1"/>
</dbReference>
<evidence type="ECO:0000259" key="1">
    <source>
        <dbReference type="Pfam" id="PF01396"/>
    </source>
</evidence>
<evidence type="ECO:0000313" key="3">
    <source>
        <dbReference type="EMBL" id="MED4128507.1"/>
    </source>
</evidence>
<reference evidence="3 4" key="1">
    <citation type="submission" date="2023-03" db="EMBL/GenBank/DDBJ databases">
        <title>Bacillus Genome Sequencing.</title>
        <authorList>
            <person name="Dunlap C."/>
        </authorList>
    </citation>
    <scope>NUCLEOTIDE SEQUENCE [LARGE SCALE GENOMIC DNA]</scope>
    <source>
        <strain evidence="3 4">B-4107</strain>
    </source>
</reference>
<feature type="domain" description="Restriction endonuclease type IV Mrr" evidence="2">
    <location>
        <begin position="15"/>
        <end position="76"/>
    </location>
</feature>
<dbReference type="EMBL" id="JAROAS010000019">
    <property type="protein sequence ID" value="MED4128507.1"/>
    <property type="molecule type" value="Genomic_DNA"/>
</dbReference>
<dbReference type="Proteomes" id="UP001341820">
    <property type="component" value="Unassembled WGS sequence"/>
</dbReference>
<dbReference type="RefSeq" id="WP_328237277.1">
    <property type="nucleotide sequence ID" value="NZ_JAROAS010000019.1"/>
</dbReference>
<comment type="caution">
    <text evidence="3">The sequence shown here is derived from an EMBL/GenBank/DDBJ whole genome shotgun (WGS) entry which is preliminary data.</text>
</comment>
<dbReference type="SUPFAM" id="SSF52980">
    <property type="entry name" value="Restriction endonuclease-like"/>
    <property type="match status" value="1"/>
</dbReference>
<organism evidence="3 4">
    <name type="scientific">Shouchella miscanthi</name>
    <dbReference type="NCBI Taxonomy" id="2598861"/>
    <lineage>
        <taxon>Bacteria</taxon>
        <taxon>Bacillati</taxon>
        <taxon>Bacillota</taxon>
        <taxon>Bacilli</taxon>
        <taxon>Bacillales</taxon>
        <taxon>Bacillaceae</taxon>
        <taxon>Shouchella</taxon>
    </lineage>
</organism>
<sequence length="136" mass="15314">MYVNIVVILTCKMAAKRYNFRNRVGIEAVQQVYASKAYYKAQEAWVITNSYYTLNAKNLAKACGVKLLDRVELQEFINKVNPEVTAADVYYGVEPEVRSCPECGNEMKVRTGRGGASKFFGCASFPHCRHTEQING</sequence>
<evidence type="ECO:0000259" key="2">
    <source>
        <dbReference type="Pfam" id="PF04471"/>
    </source>
</evidence>
<dbReference type="Pfam" id="PF04471">
    <property type="entry name" value="Mrr_cat"/>
    <property type="match status" value="1"/>
</dbReference>
<accession>A0ABU6NP01</accession>
<dbReference type="InterPro" id="IPR013498">
    <property type="entry name" value="Topo_IA_Znf"/>
</dbReference>
<gene>
    <name evidence="3" type="ORF">P5F74_10220</name>
</gene>
<dbReference type="PANTHER" id="PTHR30015">
    <property type="entry name" value="MRR RESTRICTION SYSTEM PROTEIN"/>
    <property type="match status" value="1"/>
</dbReference>